<evidence type="ECO:0000256" key="4">
    <source>
        <dbReference type="ARBA" id="ARBA00022842"/>
    </source>
</evidence>
<dbReference type="InterPro" id="IPR002716">
    <property type="entry name" value="PIN_dom"/>
</dbReference>
<reference evidence="6 7" key="1">
    <citation type="submission" date="2017-11" db="EMBL/GenBank/DDBJ databases">
        <title>Streptomyces carmine sp. nov., a novel actinomycete isolated from Sophora alopecuroides in Xinjiang, China.</title>
        <authorList>
            <person name="Wang Y."/>
            <person name="Luo X."/>
            <person name="Wan C."/>
            <person name="Zhang L."/>
        </authorList>
    </citation>
    <scope>NUCLEOTIDE SEQUENCE [LARGE SCALE GENOMIC DNA]</scope>
    <source>
        <strain evidence="6 7">TRM SA0054</strain>
    </source>
</reference>
<keyword evidence="2" id="KW-0479">Metal-binding</keyword>
<keyword evidence="1" id="KW-0540">Nuclease</keyword>
<dbReference type="Gene3D" id="3.40.50.1010">
    <property type="entry name" value="5'-nuclease"/>
    <property type="match status" value="1"/>
</dbReference>
<evidence type="ECO:0000313" key="6">
    <source>
        <dbReference type="EMBL" id="PJE96526.1"/>
    </source>
</evidence>
<dbReference type="RefSeq" id="WP_100203018.1">
    <property type="nucleotide sequence ID" value="NZ_PGGW01000058.1"/>
</dbReference>
<feature type="domain" description="PIN" evidence="5">
    <location>
        <begin position="9"/>
        <end position="118"/>
    </location>
</feature>
<dbReference type="Pfam" id="PF01850">
    <property type="entry name" value="PIN"/>
    <property type="match status" value="1"/>
</dbReference>
<dbReference type="Proteomes" id="UP000230407">
    <property type="component" value="Unassembled WGS sequence"/>
</dbReference>
<evidence type="ECO:0000256" key="2">
    <source>
        <dbReference type="ARBA" id="ARBA00022723"/>
    </source>
</evidence>
<organism evidence="6 7">
    <name type="scientific">Streptomyces carminius</name>
    <dbReference type="NCBI Taxonomy" id="2665496"/>
    <lineage>
        <taxon>Bacteria</taxon>
        <taxon>Bacillati</taxon>
        <taxon>Actinomycetota</taxon>
        <taxon>Actinomycetes</taxon>
        <taxon>Kitasatosporales</taxon>
        <taxon>Streptomycetaceae</taxon>
        <taxon>Streptomyces</taxon>
    </lineage>
</organism>
<dbReference type="GO" id="GO:0046872">
    <property type="term" value="F:metal ion binding"/>
    <property type="evidence" value="ECO:0007669"/>
    <property type="project" value="UniProtKB-KW"/>
</dbReference>
<dbReference type="EMBL" id="PGGW01000058">
    <property type="protein sequence ID" value="PJE96526.1"/>
    <property type="molecule type" value="Genomic_DNA"/>
</dbReference>
<dbReference type="GO" id="GO:0016787">
    <property type="term" value="F:hydrolase activity"/>
    <property type="evidence" value="ECO:0007669"/>
    <property type="project" value="UniProtKB-KW"/>
</dbReference>
<dbReference type="InterPro" id="IPR029060">
    <property type="entry name" value="PIN-like_dom_sf"/>
</dbReference>
<sequence>MNRHVETAVLDSQGLSAWISQERKLLTMVQAFHRMGTDLVVSANTIVEVSHARVSMPRLQWTLSRVRVEPVTERAAREAARLLKDAGLHGHKYAIDATVAEAALRQPGPVAVLTSDVDDMTRLCGHRAQIIGV</sequence>
<accession>A0A2M8LX35</accession>
<protein>
    <submittedName>
        <fullName evidence="6">DNA-binding protein</fullName>
    </submittedName>
</protein>
<evidence type="ECO:0000256" key="1">
    <source>
        <dbReference type="ARBA" id="ARBA00022722"/>
    </source>
</evidence>
<gene>
    <name evidence="6" type="ORF">CUT44_18765</name>
</gene>
<name>A0A2M8LX35_9ACTN</name>
<evidence type="ECO:0000313" key="7">
    <source>
        <dbReference type="Proteomes" id="UP000230407"/>
    </source>
</evidence>
<dbReference type="AlphaFoldDB" id="A0A2M8LX35"/>
<dbReference type="SUPFAM" id="SSF88723">
    <property type="entry name" value="PIN domain-like"/>
    <property type="match status" value="1"/>
</dbReference>
<evidence type="ECO:0000259" key="5">
    <source>
        <dbReference type="Pfam" id="PF01850"/>
    </source>
</evidence>
<proteinExistence type="predicted"/>
<keyword evidence="4" id="KW-0460">Magnesium</keyword>
<dbReference type="GO" id="GO:0004518">
    <property type="term" value="F:nuclease activity"/>
    <property type="evidence" value="ECO:0007669"/>
    <property type="project" value="UniProtKB-KW"/>
</dbReference>
<keyword evidence="6" id="KW-0238">DNA-binding</keyword>
<evidence type="ECO:0000256" key="3">
    <source>
        <dbReference type="ARBA" id="ARBA00022801"/>
    </source>
</evidence>
<dbReference type="GO" id="GO:0003677">
    <property type="term" value="F:DNA binding"/>
    <property type="evidence" value="ECO:0007669"/>
    <property type="project" value="UniProtKB-KW"/>
</dbReference>
<keyword evidence="3" id="KW-0378">Hydrolase</keyword>
<keyword evidence="7" id="KW-1185">Reference proteome</keyword>
<comment type="caution">
    <text evidence="6">The sequence shown here is derived from an EMBL/GenBank/DDBJ whole genome shotgun (WGS) entry which is preliminary data.</text>
</comment>